<organism evidence="1 2">
    <name type="scientific">Mycolicibacterium litorale</name>
    <dbReference type="NCBI Taxonomy" id="758802"/>
    <lineage>
        <taxon>Bacteria</taxon>
        <taxon>Bacillati</taxon>
        <taxon>Actinomycetota</taxon>
        <taxon>Actinomycetes</taxon>
        <taxon>Mycobacteriales</taxon>
        <taxon>Mycobacteriaceae</taxon>
        <taxon>Mycolicibacterium</taxon>
    </lineage>
</organism>
<dbReference type="CDD" id="cd07505">
    <property type="entry name" value="HAD_BPGM-like"/>
    <property type="match status" value="1"/>
</dbReference>
<dbReference type="Proteomes" id="UP000466607">
    <property type="component" value="Chromosome"/>
</dbReference>
<dbReference type="InterPro" id="IPR023214">
    <property type="entry name" value="HAD_sf"/>
</dbReference>
<dbReference type="SUPFAM" id="SSF56784">
    <property type="entry name" value="HAD-like"/>
    <property type="match status" value="1"/>
</dbReference>
<evidence type="ECO:0000313" key="1">
    <source>
        <dbReference type="EMBL" id="BBY18960.1"/>
    </source>
</evidence>
<evidence type="ECO:0000313" key="2">
    <source>
        <dbReference type="Proteomes" id="UP000466607"/>
    </source>
</evidence>
<dbReference type="PANTHER" id="PTHR43434">
    <property type="entry name" value="PHOSPHOGLYCOLATE PHOSPHATASE"/>
    <property type="match status" value="1"/>
</dbReference>
<protein>
    <submittedName>
        <fullName evidence="1">Haloacid dehalogenase</fullName>
    </submittedName>
</protein>
<proteinExistence type="predicted"/>
<dbReference type="InterPro" id="IPR006439">
    <property type="entry name" value="HAD-SF_hydro_IA"/>
</dbReference>
<accession>A0AAD1MVL8</accession>
<sequence>MTLRYLRPLEPAAVTVVMCDADGNLFPSEEPAFDASVDVTNRYLASLGISRRYTAQELRIATTGKNFRTTAVDLAVEWGVPVDTVLAGGRSGAVAPGDASGPVLTARALEEWVRRERDEVTAHLGSVLRPDPRVLEPLRRVSRAYGLAAVSSSALMRLKACFTATGLDGLIPADVRFSAEDSLPSPTSKPDPAIYRFALDALGIQPEQAVAIEDSVPGVASAVAAEIPTIGNLLFVPPGERAGRCDELAAAGACAVTDSWQDIAALLAASVDEAEGSAV</sequence>
<dbReference type="InterPro" id="IPR050155">
    <property type="entry name" value="HAD-like_hydrolase_sf"/>
</dbReference>
<dbReference type="EMBL" id="AP022586">
    <property type="protein sequence ID" value="BBY18960.1"/>
    <property type="molecule type" value="Genomic_DNA"/>
</dbReference>
<dbReference type="Pfam" id="PF00702">
    <property type="entry name" value="Hydrolase"/>
    <property type="match status" value="1"/>
</dbReference>
<dbReference type="Gene3D" id="1.10.150.240">
    <property type="entry name" value="Putative phosphatase, domain 2"/>
    <property type="match status" value="1"/>
</dbReference>
<dbReference type="Gene3D" id="3.40.50.1000">
    <property type="entry name" value="HAD superfamily/HAD-like"/>
    <property type="match status" value="1"/>
</dbReference>
<dbReference type="AlphaFoldDB" id="A0AAD1MVL8"/>
<dbReference type="GO" id="GO:0006281">
    <property type="term" value="P:DNA repair"/>
    <property type="evidence" value="ECO:0007669"/>
    <property type="project" value="TreeGrafter"/>
</dbReference>
<dbReference type="PANTHER" id="PTHR43434:SF1">
    <property type="entry name" value="PHOSPHOGLYCOLATE PHOSPHATASE"/>
    <property type="match status" value="1"/>
</dbReference>
<dbReference type="SFLD" id="SFLDS00003">
    <property type="entry name" value="Haloacid_Dehalogenase"/>
    <property type="match status" value="1"/>
</dbReference>
<reference evidence="1 2" key="1">
    <citation type="journal article" date="2019" name="Emerg. Microbes Infect.">
        <title>Comprehensive subspecies identification of 175 nontuberculous mycobacteria species based on 7547 genomic profiles.</title>
        <authorList>
            <person name="Matsumoto Y."/>
            <person name="Kinjo T."/>
            <person name="Motooka D."/>
            <person name="Nabeya D."/>
            <person name="Jung N."/>
            <person name="Uechi K."/>
            <person name="Horii T."/>
            <person name="Iida T."/>
            <person name="Fujita J."/>
            <person name="Nakamura S."/>
        </authorList>
    </citation>
    <scope>NUCLEOTIDE SEQUENCE [LARGE SCALE GENOMIC DNA]</scope>
    <source>
        <strain evidence="1 2">JCM 17423</strain>
    </source>
</reference>
<gene>
    <name evidence="1" type="ORF">MLIT_45520</name>
</gene>
<name>A0AAD1MVL8_9MYCO</name>
<keyword evidence="2" id="KW-1185">Reference proteome</keyword>
<dbReference type="GO" id="GO:0008967">
    <property type="term" value="F:phosphoglycolate phosphatase activity"/>
    <property type="evidence" value="ECO:0007669"/>
    <property type="project" value="TreeGrafter"/>
</dbReference>
<dbReference type="InterPro" id="IPR036412">
    <property type="entry name" value="HAD-like_sf"/>
</dbReference>
<dbReference type="RefSeq" id="WP_407664670.1">
    <property type="nucleotide sequence ID" value="NZ_AP022586.1"/>
</dbReference>
<dbReference type="SFLD" id="SFLDG01129">
    <property type="entry name" value="C1.5:_HAD__Beta-PGM__Phosphata"/>
    <property type="match status" value="1"/>
</dbReference>
<dbReference type="InterPro" id="IPR023198">
    <property type="entry name" value="PGP-like_dom2"/>
</dbReference>
<dbReference type="NCBIfam" id="TIGR01509">
    <property type="entry name" value="HAD-SF-IA-v3"/>
    <property type="match status" value="1"/>
</dbReference>